<reference evidence="1" key="1">
    <citation type="submission" date="2022-04" db="EMBL/GenBank/DDBJ databases">
        <title>Jade perch genome.</title>
        <authorList>
            <person name="Chao B."/>
        </authorList>
    </citation>
    <scope>NUCLEOTIDE SEQUENCE</scope>
    <source>
        <strain evidence="1">CB-2022</strain>
    </source>
</reference>
<evidence type="ECO:0000313" key="2">
    <source>
        <dbReference type="Proteomes" id="UP000831701"/>
    </source>
</evidence>
<dbReference type="Proteomes" id="UP000831701">
    <property type="component" value="Chromosome 24"/>
</dbReference>
<accession>A0ACB8V8L1</accession>
<comment type="caution">
    <text evidence="1">The sequence shown here is derived from an EMBL/GenBank/DDBJ whole genome shotgun (WGS) entry which is preliminary data.</text>
</comment>
<organism evidence="1 2">
    <name type="scientific">Scortum barcoo</name>
    <name type="common">barcoo grunter</name>
    <dbReference type="NCBI Taxonomy" id="214431"/>
    <lineage>
        <taxon>Eukaryota</taxon>
        <taxon>Metazoa</taxon>
        <taxon>Chordata</taxon>
        <taxon>Craniata</taxon>
        <taxon>Vertebrata</taxon>
        <taxon>Euteleostomi</taxon>
        <taxon>Actinopterygii</taxon>
        <taxon>Neopterygii</taxon>
        <taxon>Teleostei</taxon>
        <taxon>Neoteleostei</taxon>
        <taxon>Acanthomorphata</taxon>
        <taxon>Eupercaria</taxon>
        <taxon>Centrarchiformes</taxon>
        <taxon>Terapontoidei</taxon>
        <taxon>Terapontidae</taxon>
        <taxon>Scortum</taxon>
    </lineage>
</organism>
<gene>
    <name evidence="1" type="ORF">L3Q82_020691</name>
</gene>
<proteinExistence type="predicted"/>
<evidence type="ECO:0000313" key="1">
    <source>
        <dbReference type="EMBL" id="KAI3351856.1"/>
    </source>
</evidence>
<dbReference type="EMBL" id="CM041554">
    <property type="protein sequence ID" value="KAI3351856.1"/>
    <property type="molecule type" value="Genomic_DNA"/>
</dbReference>
<name>A0ACB8V8L1_9TELE</name>
<sequence>MKVDDVSVFSSRSLGGDRVRKDYKESAFVLRQHTSAEELLNTQPNQDCQPTQGTMVKRVAVILSGCGVYDGTEIHEASAVLVHLSRAEAKVQMFAPDADQMHVVNHCEGKPTEEKRNILQESARIARGDVADLAKLDVSAFDAAIIPGGFGVAKNLSDWAVKNKDCTIQPELEKLIKAFHKAGKPLGMCCISPILAAKILPGCEITVGQDKECEKWPYAQTAGALKEMGCKHVNTDVDKAHVDVKNKLVTTSAFMCNAPLHKVFDGVGVMVKETLKLS</sequence>
<keyword evidence="2" id="KW-1185">Reference proteome</keyword>
<protein>
    <submittedName>
        <fullName evidence="1">Uncharacterized protein</fullName>
    </submittedName>
</protein>